<dbReference type="Pfam" id="PF07729">
    <property type="entry name" value="FCD"/>
    <property type="match status" value="1"/>
</dbReference>
<keyword evidence="3" id="KW-0804">Transcription</keyword>
<dbReference type="STRING" id="1004.SAMN05661012_04445"/>
<dbReference type="InterPro" id="IPR000524">
    <property type="entry name" value="Tscrpt_reg_HTH_GntR"/>
</dbReference>
<dbReference type="Proteomes" id="UP000183788">
    <property type="component" value="Unassembled WGS sequence"/>
</dbReference>
<dbReference type="EMBL" id="FPIZ01000015">
    <property type="protein sequence ID" value="SFW76972.1"/>
    <property type="molecule type" value="Genomic_DNA"/>
</dbReference>
<protein>
    <submittedName>
        <fullName evidence="5">DNA-binding transcriptional regulator, FadR family</fullName>
    </submittedName>
</protein>
<dbReference type="AlphaFoldDB" id="A0A1K1RYT8"/>
<dbReference type="InterPro" id="IPR036388">
    <property type="entry name" value="WH-like_DNA-bd_sf"/>
</dbReference>
<dbReference type="Pfam" id="PF00392">
    <property type="entry name" value="GntR"/>
    <property type="match status" value="1"/>
</dbReference>
<dbReference type="InterPro" id="IPR036390">
    <property type="entry name" value="WH_DNA-bd_sf"/>
</dbReference>
<dbReference type="InterPro" id="IPR008920">
    <property type="entry name" value="TF_FadR/GntR_C"/>
</dbReference>
<evidence type="ECO:0000256" key="3">
    <source>
        <dbReference type="ARBA" id="ARBA00023163"/>
    </source>
</evidence>
<accession>A0A1K1RYT8</accession>
<dbReference type="GO" id="GO:0003677">
    <property type="term" value="F:DNA binding"/>
    <property type="evidence" value="ECO:0007669"/>
    <property type="project" value="UniProtKB-KW"/>
</dbReference>
<gene>
    <name evidence="5" type="ORF">SAMN05661012_04445</name>
</gene>
<dbReference type="GO" id="GO:0003700">
    <property type="term" value="F:DNA-binding transcription factor activity"/>
    <property type="evidence" value="ECO:0007669"/>
    <property type="project" value="InterPro"/>
</dbReference>
<sequence>MFKVNIIPLLNIRCLIKMANAIKLADKVIYQLQQDISLGKYKAGELIPPEPVLMELFNVGRSTIREAIKTLSNAGILRVQQGAGTFVCSIENNEPLEKRLRRAARMEVNQVRSLLEIEIARLAAQFRDEQDLEQIGSALADRLQAIQSENYEAAADADIRFHKSIALASHNSVLADLYQTFTAVIRDSFSQREKPHVQQFQQTHHLHADLLTAIRKQDAPAATRVVTQILETNF</sequence>
<keyword evidence="1" id="KW-0805">Transcription regulation</keyword>
<dbReference type="SUPFAM" id="SSF46785">
    <property type="entry name" value="Winged helix' DNA-binding domain"/>
    <property type="match status" value="1"/>
</dbReference>
<evidence type="ECO:0000313" key="5">
    <source>
        <dbReference type="EMBL" id="SFW76972.1"/>
    </source>
</evidence>
<dbReference type="Gene3D" id="1.10.10.10">
    <property type="entry name" value="Winged helix-like DNA-binding domain superfamily/Winged helix DNA-binding domain"/>
    <property type="match status" value="1"/>
</dbReference>
<dbReference type="SMART" id="SM00345">
    <property type="entry name" value="HTH_GNTR"/>
    <property type="match status" value="1"/>
</dbReference>
<keyword evidence="2 5" id="KW-0238">DNA-binding</keyword>
<dbReference type="PRINTS" id="PR00035">
    <property type="entry name" value="HTHGNTR"/>
</dbReference>
<evidence type="ECO:0000256" key="2">
    <source>
        <dbReference type="ARBA" id="ARBA00023125"/>
    </source>
</evidence>
<dbReference type="InterPro" id="IPR011711">
    <property type="entry name" value="GntR_C"/>
</dbReference>
<evidence type="ECO:0000256" key="1">
    <source>
        <dbReference type="ARBA" id="ARBA00023015"/>
    </source>
</evidence>
<dbReference type="CDD" id="cd07377">
    <property type="entry name" value="WHTH_GntR"/>
    <property type="match status" value="1"/>
</dbReference>
<dbReference type="Gene3D" id="1.20.120.530">
    <property type="entry name" value="GntR ligand-binding domain-like"/>
    <property type="match status" value="1"/>
</dbReference>
<reference evidence="5 6" key="1">
    <citation type="submission" date="2016-11" db="EMBL/GenBank/DDBJ databases">
        <authorList>
            <person name="Jaros S."/>
            <person name="Januszkiewicz K."/>
            <person name="Wedrychowicz H."/>
        </authorList>
    </citation>
    <scope>NUCLEOTIDE SEQUENCE [LARGE SCALE GENOMIC DNA]</scope>
    <source>
        <strain evidence="5 6">DSM 784</strain>
    </source>
</reference>
<dbReference type="PROSITE" id="PS50949">
    <property type="entry name" value="HTH_GNTR"/>
    <property type="match status" value="1"/>
</dbReference>
<dbReference type="PANTHER" id="PTHR43537">
    <property type="entry name" value="TRANSCRIPTIONAL REGULATOR, GNTR FAMILY"/>
    <property type="match status" value="1"/>
</dbReference>
<organism evidence="5 6">
    <name type="scientific">Chitinophaga sancti</name>
    <dbReference type="NCBI Taxonomy" id="1004"/>
    <lineage>
        <taxon>Bacteria</taxon>
        <taxon>Pseudomonadati</taxon>
        <taxon>Bacteroidota</taxon>
        <taxon>Chitinophagia</taxon>
        <taxon>Chitinophagales</taxon>
        <taxon>Chitinophagaceae</taxon>
        <taxon>Chitinophaga</taxon>
    </lineage>
</organism>
<dbReference type="PANTHER" id="PTHR43537:SF47">
    <property type="entry name" value="REGULATORY PROTEIN GNTR HTH"/>
    <property type="match status" value="1"/>
</dbReference>
<evidence type="ECO:0000313" key="6">
    <source>
        <dbReference type="Proteomes" id="UP000183788"/>
    </source>
</evidence>
<evidence type="ECO:0000259" key="4">
    <source>
        <dbReference type="PROSITE" id="PS50949"/>
    </source>
</evidence>
<dbReference type="SUPFAM" id="SSF48008">
    <property type="entry name" value="GntR ligand-binding domain-like"/>
    <property type="match status" value="1"/>
</dbReference>
<feature type="domain" description="HTH gntR-type" evidence="4">
    <location>
        <begin position="22"/>
        <end position="90"/>
    </location>
</feature>
<name>A0A1K1RYT8_9BACT</name>
<dbReference type="SMART" id="SM00895">
    <property type="entry name" value="FCD"/>
    <property type="match status" value="1"/>
</dbReference>
<proteinExistence type="predicted"/>